<evidence type="ECO:0000313" key="8">
    <source>
        <dbReference type="Proteomes" id="UP000070444"/>
    </source>
</evidence>
<name>A0A137NXM0_CONC2</name>
<keyword evidence="4 5" id="KW-0472">Membrane</keyword>
<feature type="transmembrane region" description="Helical" evidence="5">
    <location>
        <begin position="85"/>
        <end position="109"/>
    </location>
</feature>
<comment type="subcellular location">
    <subcellularLocation>
        <location evidence="1">Membrane</location>
    </subcellularLocation>
</comment>
<sequence>MLEENISIYHSKPYLSEYLKYLNLIFGLIGLSLTLVILISIRQILRKSIGSHLLICFGILIVDITLSLGNIILGLAGLVDDKYIVYNQWFCGFVDLVFVGGGYVSIWYVGLLSLERGLLIIHGISLPSALWLFMLIVELGLFLSINLIAISENQVGLANLGTYCFATFDFYLGSIATYIYYTLMVLSIIITIYSYIGIAVIQRKRAWQDIENLHLNKDETLHSANKIIFKVLALLILYLGANLLEAVIQTIEITTGEVRSSELDFTSILLTNCNPIVNSIVLVQFHEPVKLALLVKYPILANFISNKALNTNEQVN</sequence>
<evidence type="ECO:0000256" key="4">
    <source>
        <dbReference type="ARBA" id="ARBA00023136"/>
    </source>
</evidence>
<evidence type="ECO:0000256" key="3">
    <source>
        <dbReference type="ARBA" id="ARBA00022989"/>
    </source>
</evidence>
<dbReference type="AlphaFoldDB" id="A0A137NXM0"/>
<dbReference type="Pfam" id="PF00001">
    <property type="entry name" value="7tm_1"/>
    <property type="match status" value="1"/>
</dbReference>
<keyword evidence="3 5" id="KW-1133">Transmembrane helix</keyword>
<feature type="transmembrane region" description="Helical" evidence="5">
    <location>
        <begin position="227"/>
        <end position="244"/>
    </location>
</feature>
<proteinExistence type="predicted"/>
<dbReference type="InterPro" id="IPR000276">
    <property type="entry name" value="GPCR_Rhodpsn"/>
</dbReference>
<feature type="transmembrane region" description="Helical" evidence="5">
    <location>
        <begin position="178"/>
        <end position="201"/>
    </location>
</feature>
<feature type="transmembrane region" description="Helical" evidence="5">
    <location>
        <begin position="21"/>
        <end position="41"/>
    </location>
</feature>
<dbReference type="OrthoDB" id="10021141at2759"/>
<evidence type="ECO:0000313" key="7">
    <source>
        <dbReference type="EMBL" id="KXN67603.1"/>
    </source>
</evidence>
<dbReference type="SUPFAM" id="SSF81321">
    <property type="entry name" value="Family A G protein-coupled receptor-like"/>
    <property type="match status" value="1"/>
</dbReference>
<accession>A0A137NXM0</accession>
<reference evidence="7 8" key="1">
    <citation type="journal article" date="2015" name="Genome Biol. Evol.">
        <title>Phylogenomic analyses indicate that early fungi evolved digesting cell walls of algal ancestors of land plants.</title>
        <authorList>
            <person name="Chang Y."/>
            <person name="Wang S."/>
            <person name="Sekimoto S."/>
            <person name="Aerts A.L."/>
            <person name="Choi C."/>
            <person name="Clum A."/>
            <person name="LaButti K.M."/>
            <person name="Lindquist E.A."/>
            <person name="Yee Ngan C."/>
            <person name="Ohm R.A."/>
            <person name="Salamov A.A."/>
            <person name="Grigoriev I.V."/>
            <person name="Spatafora J.W."/>
            <person name="Berbee M.L."/>
        </authorList>
    </citation>
    <scope>NUCLEOTIDE SEQUENCE [LARGE SCALE GENOMIC DNA]</scope>
    <source>
        <strain evidence="7 8">NRRL 28638</strain>
    </source>
</reference>
<feature type="transmembrane region" description="Helical" evidence="5">
    <location>
        <begin position="53"/>
        <end position="79"/>
    </location>
</feature>
<protein>
    <recommendedName>
        <fullName evidence="6">G-protein coupled receptors family 1 profile domain-containing protein</fullName>
    </recommendedName>
</protein>
<dbReference type="InterPro" id="IPR017452">
    <property type="entry name" value="GPCR_Rhodpsn_7TM"/>
</dbReference>
<dbReference type="Proteomes" id="UP000070444">
    <property type="component" value="Unassembled WGS sequence"/>
</dbReference>
<dbReference type="GO" id="GO:0016020">
    <property type="term" value="C:membrane"/>
    <property type="evidence" value="ECO:0007669"/>
    <property type="project" value="UniProtKB-SubCell"/>
</dbReference>
<dbReference type="Gene3D" id="1.20.1070.10">
    <property type="entry name" value="Rhodopsin 7-helix transmembrane proteins"/>
    <property type="match status" value="1"/>
</dbReference>
<gene>
    <name evidence="7" type="ORF">CONCODRAFT_10294</name>
</gene>
<keyword evidence="2 5" id="KW-0812">Transmembrane</keyword>
<evidence type="ECO:0000259" key="6">
    <source>
        <dbReference type="PROSITE" id="PS50262"/>
    </source>
</evidence>
<evidence type="ECO:0000256" key="2">
    <source>
        <dbReference type="ARBA" id="ARBA00022692"/>
    </source>
</evidence>
<dbReference type="EMBL" id="KQ964625">
    <property type="protein sequence ID" value="KXN67603.1"/>
    <property type="molecule type" value="Genomic_DNA"/>
</dbReference>
<dbReference type="GO" id="GO:0004930">
    <property type="term" value="F:G protein-coupled receptor activity"/>
    <property type="evidence" value="ECO:0007669"/>
    <property type="project" value="InterPro"/>
</dbReference>
<dbReference type="PROSITE" id="PS50262">
    <property type="entry name" value="G_PROTEIN_RECEP_F1_2"/>
    <property type="match status" value="1"/>
</dbReference>
<keyword evidence="8" id="KW-1185">Reference proteome</keyword>
<evidence type="ECO:0000256" key="1">
    <source>
        <dbReference type="ARBA" id="ARBA00004370"/>
    </source>
</evidence>
<feature type="domain" description="G-protein coupled receptors family 1 profile" evidence="6">
    <location>
        <begin position="30"/>
        <end position="282"/>
    </location>
</feature>
<feature type="transmembrane region" description="Helical" evidence="5">
    <location>
        <begin position="130"/>
        <end position="150"/>
    </location>
</feature>
<evidence type="ECO:0000256" key="5">
    <source>
        <dbReference type="SAM" id="Phobius"/>
    </source>
</evidence>
<organism evidence="7 8">
    <name type="scientific">Conidiobolus coronatus (strain ATCC 28846 / CBS 209.66 / NRRL 28638)</name>
    <name type="common">Delacroixia coronata</name>
    <dbReference type="NCBI Taxonomy" id="796925"/>
    <lineage>
        <taxon>Eukaryota</taxon>
        <taxon>Fungi</taxon>
        <taxon>Fungi incertae sedis</taxon>
        <taxon>Zoopagomycota</taxon>
        <taxon>Entomophthoromycotina</taxon>
        <taxon>Entomophthoromycetes</taxon>
        <taxon>Entomophthorales</taxon>
        <taxon>Ancylistaceae</taxon>
        <taxon>Conidiobolus</taxon>
    </lineage>
</organism>